<feature type="chain" id="PRO_5045925382" evidence="2">
    <location>
        <begin position="26"/>
        <end position="427"/>
    </location>
</feature>
<gene>
    <name evidence="4" type="ORF">ABQ292_10405</name>
</gene>
<dbReference type="SUPFAM" id="SSF51261">
    <property type="entry name" value="Duplicated hybrid motif"/>
    <property type="match status" value="1"/>
</dbReference>
<dbReference type="RefSeq" id="WP_369205957.1">
    <property type="nucleotide sequence ID" value="NZ_JBFNXQ010000026.1"/>
</dbReference>
<sequence length="427" mass="44909">MSATRVRMPGRRVAAAAGALGIVLAAWTGQDGGGIGGGEVDGGEEAAVVEEVLTPIVASVSTEPTPVTGTDGRMHLAYELLLINATTTEATIDSVQAVGGETDEVLEEYAGDDLLSHSRVVGEQDTGTTVELRGGQAAFVWLDVTVGNREALPEVLRHEIAVTFTEAPNPLLPAQLTETVAQTPVSDTPAPVIASPLDGSNWLTGNGCCAEVSPHRGAANPINGQYFFAERFAIDWVQLDEDMQIFDGEPTEMSSYAYYDAPVHAVADGTIVAVVDHIQDQPPGSNPAPGTLQVTEFGGNHVVQRFEQNGHTYYAFYAHLAPGSANEYVEVGQEVDAGDQVGRLGNSGNTDSPHLHFHVMDSHNPLASNGLPFVLESQKLVGTAAGEDALEAALEGEPLQLTPAGPSGEREDQMPLMLDVTDLRPAT</sequence>
<evidence type="ECO:0000256" key="1">
    <source>
        <dbReference type="SAM" id="MobiDB-lite"/>
    </source>
</evidence>
<dbReference type="Proteomes" id="UP001560045">
    <property type="component" value="Unassembled WGS sequence"/>
</dbReference>
<keyword evidence="4" id="KW-0378">Hydrolase</keyword>
<name>A0ABV3XED0_9ACTN</name>
<dbReference type="Gene3D" id="2.70.70.10">
    <property type="entry name" value="Glucose Permease (Domain IIA)"/>
    <property type="match status" value="1"/>
</dbReference>
<evidence type="ECO:0000259" key="3">
    <source>
        <dbReference type="Pfam" id="PF01551"/>
    </source>
</evidence>
<feature type="signal peptide" evidence="2">
    <location>
        <begin position="1"/>
        <end position="25"/>
    </location>
</feature>
<dbReference type="InterPro" id="IPR016047">
    <property type="entry name" value="M23ase_b-sheet_dom"/>
</dbReference>
<dbReference type="PANTHER" id="PTHR21666:SF270">
    <property type="entry name" value="MUREIN HYDROLASE ACTIVATOR ENVC"/>
    <property type="match status" value="1"/>
</dbReference>
<organism evidence="4 5">
    <name type="scientific">Geodermatophilus maliterrae</name>
    <dbReference type="NCBI Taxonomy" id="3162531"/>
    <lineage>
        <taxon>Bacteria</taxon>
        <taxon>Bacillati</taxon>
        <taxon>Actinomycetota</taxon>
        <taxon>Actinomycetes</taxon>
        <taxon>Geodermatophilales</taxon>
        <taxon>Geodermatophilaceae</taxon>
        <taxon>Geodermatophilus</taxon>
    </lineage>
</organism>
<dbReference type="EMBL" id="JBFNXQ010000026">
    <property type="protein sequence ID" value="MEX5718771.1"/>
    <property type="molecule type" value="Genomic_DNA"/>
</dbReference>
<dbReference type="InterPro" id="IPR011055">
    <property type="entry name" value="Dup_hybrid_motif"/>
</dbReference>
<protein>
    <submittedName>
        <fullName evidence="4">M23 family metallopeptidase</fullName>
        <ecNumber evidence="4">3.4.24.-</ecNumber>
    </submittedName>
</protein>
<dbReference type="GO" id="GO:0016787">
    <property type="term" value="F:hydrolase activity"/>
    <property type="evidence" value="ECO:0007669"/>
    <property type="project" value="UniProtKB-KW"/>
</dbReference>
<evidence type="ECO:0000313" key="5">
    <source>
        <dbReference type="Proteomes" id="UP001560045"/>
    </source>
</evidence>
<evidence type="ECO:0000313" key="4">
    <source>
        <dbReference type="EMBL" id="MEX5718771.1"/>
    </source>
</evidence>
<keyword evidence="2" id="KW-0732">Signal</keyword>
<evidence type="ECO:0000256" key="2">
    <source>
        <dbReference type="SAM" id="SignalP"/>
    </source>
</evidence>
<dbReference type="InterPro" id="IPR050570">
    <property type="entry name" value="Cell_wall_metabolism_enzyme"/>
</dbReference>
<keyword evidence="5" id="KW-1185">Reference proteome</keyword>
<comment type="caution">
    <text evidence="4">The sequence shown here is derived from an EMBL/GenBank/DDBJ whole genome shotgun (WGS) entry which is preliminary data.</text>
</comment>
<dbReference type="PANTHER" id="PTHR21666">
    <property type="entry name" value="PEPTIDASE-RELATED"/>
    <property type="match status" value="1"/>
</dbReference>
<reference evidence="4 5" key="1">
    <citation type="submission" date="2024-06" db="EMBL/GenBank/DDBJ databases">
        <title>Draft genome sequence of Geodermatophilus badlandi, a novel member of the Geodermatophilaceae isolated from badland sedimentary rocks in the Red desert, Wyoming, USA.</title>
        <authorList>
            <person name="Ben Tekaya S."/>
            <person name="Nouioui I."/>
            <person name="Flores G.M."/>
            <person name="Shaal M.N."/>
            <person name="Bredoire F."/>
            <person name="Basile F."/>
            <person name="Van Diepen L."/>
            <person name="Ward N.L."/>
        </authorList>
    </citation>
    <scope>NUCLEOTIDE SEQUENCE [LARGE SCALE GENOMIC DNA]</scope>
    <source>
        <strain evidence="4 5">WL48A</strain>
    </source>
</reference>
<proteinExistence type="predicted"/>
<accession>A0ABV3XED0</accession>
<feature type="domain" description="M23ase beta-sheet core" evidence="3">
    <location>
        <begin position="259"/>
        <end position="365"/>
    </location>
</feature>
<dbReference type="EC" id="3.4.24.-" evidence="4"/>
<dbReference type="Pfam" id="PF01551">
    <property type="entry name" value="Peptidase_M23"/>
    <property type="match status" value="1"/>
</dbReference>
<feature type="region of interest" description="Disordered" evidence="1">
    <location>
        <begin position="397"/>
        <end position="427"/>
    </location>
</feature>
<dbReference type="CDD" id="cd12797">
    <property type="entry name" value="M23_peptidase"/>
    <property type="match status" value="1"/>
</dbReference>